<dbReference type="SUPFAM" id="SSF51735">
    <property type="entry name" value="NAD(P)-binding Rossmann-fold domains"/>
    <property type="match status" value="1"/>
</dbReference>
<feature type="region of interest" description="Disordered" evidence="2">
    <location>
        <begin position="697"/>
        <end position="719"/>
    </location>
</feature>
<feature type="domain" description="Polysaccharide biosynthesis protein CapD-like" evidence="4">
    <location>
        <begin position="353"/>
        <end position="633"/>
    </location>
</feature>
<keyword evidence="3" id="KW-1133">Transmembrane helix</keyword>
<dbReference type="Proteomes" id="UP000295547">
    <property type="component" value="Unassembled WGS sequence"/>
</dbReference>
<proteinExistence type="inferred from homology"/>
<evidence type="ECO:0000256" key="2">
    <source>
        <dbReference type="SAM" id="MobiDB-lite"/>
    </source>
</evidence>
<evidence type="ECO:0000313" key="5">
    <source>
        <dbReference type="EMBL" id="TCU28906.1"/>
    </source>
</evidence>
<dbReference type="Gene3D" id="3.40.50.720">
    <property type="entry name" value="NAD(P)-binding Rossmann-like Domain"/>
    <property type="match status" value="2"/>
</dbReference>
<comment type="similarity">
    <text evidence="1">Belongs to the polysaccharide synthase family.</text>
</comment>
<feature type="transmembrane region" description="Helical" evidence="3">
    <location>
        <begin position="60"/>
        <end position="83"/>
    </location>
</feature>
<keyword evidence="3" id="KW-0472">Membrane</keyword>
<accession>A0A4R3RCI7</accession>
<dbReference type="InterPro" id="IPR051203">
    <property type="entry name" value="Polysaccharide_Synthase-Rel"/>
</dbReference>
<protein>
    <submittedName>
        <fullName evidence="5">O-antigen biosynthesis protein WbqV</fullName>
    </submittedName>
</protein>
<sequence length="746" mass="81447">MERGEKAVSARRQEMDARRDDVLAAWKAAVDYADSVVSAAVLLSKKSARSHVRKVRQAPLLFATDLVSAGFALSFAFVARYGLEQVQASPELIETLLFAGPQYLAICIVVFPMAGLYSRNWRYGSISDLWTILRAVLITTALLVCVLFFITRLEDIPRAALLLEALLLSLFLSASRLSFRMNELSLPDNTGWLKQASGQEQMIPTLLVGAGDAADLYLRAVSRDRSCFHRPVAIIEPTGACEGIMLHGVPIVGALTDFERVVRELYLSNSFPRHLVFTEAPSVFGEEVSEKLIRQAEALGITVSRLSQMTELKDAKRENRFELKSIELTDLLERPQATLDRDAILRLIRGRRVLITGAGGSIGSELTLQIAACEPSQLVLVENCEFNLYTIDLELAERFATLPRATCLCNVRRANRVNDVFEEYRPELVFHAAALKHVPMVEINPCEGALTNVIGTMNVANAARQVGALAMVQISTDKVVNPTSVMGGTKRLAELYCQALDLEGVERGGGPRYMTVRFGNVLGSSGSLIPLFKRQIASGGPLTVTDPDMTRFFMTIREAVELTLQASAYGLEGDIGKGEIFVLDMGKPVKIMDIARRMIRLAGLVPDKDIAIKVIGLRPGEKCYEELFDINDTPVPSPVPGVFGAIPRPVPLSKLRTTFARLERFAELGDASMVLALISSLVPGYAWKRPASAGPAALAAAQDETPREEGEDHDAGLPDNLLAALVAETDAGRTEVSGRISPSRLQ</sequence>
<evidence type="ECO:0000313" key="6">
    <source>
        <dbReference type="Proteomes" id="UP000295547"/>
    </source>
</evidence>
<comment type="caution">
    <text evidence="5">The sequence shown here is derived from an EMBL/GenBank/DDBJ whole genome shotgun (WGS) entry which is preliminary data.</text>
</comment>
<dbReference type="InterPro" id="IPR003869">
    <property type="entry name" value="Polysac_CapD-like"/>
</dbReference>
<dbReference type="Pfam" id="PF02719">
    <property type="entry name" value="Polysacc_synt_2"/>
    <property type="match status" value="1"/>
</dbReference>
<name>A0A4R3RCI7_9HYPH</name>
<feature type="transmembrane region" description="Helical" evidence="3">
    <location>
        <begin position="129"/>
        <end position="150"/>
    </location>
</feature>
<reference evidence="5 6" key="1">
    <citation type="submission" date="2019-03" db="EMBL/GenBank/DDBJ databases">
        <title>Genomic Encyclopedia of Type Strains, Phase IV (KMG-V): Genome sequencing to study the core and pangenomes of soil and plant-associated prokaryotes.</title>
        <authorList>
            <person name="Whitman W."/>
        </authorList>
    </citation>
    <scope>NUCLEOTIDE SEQUENCE [LARGE SCALE GENOMIC DNA]</scope>
    <source>
        <strain evidence="5 6">Gr42</strain>
    </source>
</reference>
<evidence type="ECO:0000256" key="1">
    <source>
        <dbReference type="ARBA" id="ARBA00007430"/>
    </source>
</evidence>
<feature type="compositionally biased region" description="Basic and acidic residues" evidence="2">
    <location>
        <begin position="704"/>
        <end position="716"/>
    </location>
</feature>
<keyword evidence="6" id="KW-1185">Reference proteome</keyword>
<dbReference type="EMBL" id="SMBJ01000002">
    <property type="protein sequence ID" value="TCU28906.1"/>
    <property type="molecule type" value="Genomic_DNA"/>
</dbReference>
<keyword evidence="3" id="KW-0812">Transmembrane</keyword>
<evidence type="ECO:0000259" key="4">
    <source>
        <dbReference type="Pfam" id="PF02719"/>
    </source>
</evidence>
<dbReference type="PANTHER" id="PTHR43318:SF1">
    <property type="entry name" value="POLYSACCHARIDE BIOSYNTHESIS PROTEIN EPSC-RELATED"/>
    <property type="match status" value="1"/>
</dbReference>
<dbReference type="CDD" id="cd05237">
    <property type="entry name" value="UDP_invert_4-6DH_SDR_e"/>
    <property type="match status" value="1"/>
</dbReference>
<evidence type="ECO:0000256" key="3">
    <source>
        <dbReference type="SAM" id="Phobius"/>
    </source>
</evidence>
<dbReference type="AlphaFoldDB" id="A0A4R3RCI7"/>
<dbReference type="PANTHER" id="PTHR43318">
    <property type="entry name" value="UDP-N-ACETYLGLUCOSAMINE 4,6-DEHYDRATASE"/>
    <property type="match status" value="1"/>
</dbReference>
<dbReference type="InterPro" id="IPR036291">
    <property type="entry name" value="NAD(P)-bd_dom_sf"/>
</dbReference>
<gene>
    <name evidence="5" type="ORF">EV130_10285</name>
</gene>
<feature type="transmembrane region" description="Helical" evidence="3">
    <location>
        <begin position="95"/>
        <end position="117"/>
    </location>
</feature>
<organism evidence="5 6">
    <name type="scientific">Rhizobium azibense</name>
    <dbReference type="NCBI Taxonomy" id="1136135"/>
    <lineage>
        <taxon>Bacteria</taxon>
        <taxon>Pseudomonadati</taxon>
        <taxon>Pseudomonadota</taxon>
        <taxon>Alphaproteobacteria</taxon>
        <taxon>Hyphomicrobiales</taxon>
        <taxon>Rhizobiaceae</taxon>
        <taxon>Rhizobium/Agrobacterium group</taxon>
        <taxon>Rhizobium</taxon>
    </lineage>
</organism>